<gene>
    <name evidence="1" type="ORF">GXW79_10400</name>
</gene>
<proteinExistence type="predicted"/>
<organism evidence="1 2">
    <name type="scientific">Plastoroseomonas arctica</name>
    <dbReference type="NCBI Taxonomy" id="1509237"/>
    <lineage>
        <taxon>Bacteria</taxon>
        <taxon>Pseudomonadati</taxon>
        <taxon>Pseudomonadota</taxon>
        <taxon>Alphaproteobacteria</taxon>
        <taxon>Acetobacterales</taxon>
        <taxon>Acetobacteraceae</taxon>
        <taxon>Plastoroseomonas</taxon>
    </lineage>
</organism>
<name>A0AAF1JZ48_9PROT</name>
<protein>
    <recommendedName>
        <fullName evidence="3">DUF2161 domain-containing phosphodiesterase</fullName>
    </recommendedName>
</protein>
<dbReference type="Proteomes" id="UP001196068">
    <property type="component" value="Unassembled WGS sequence"/>
</dbReference>
<dbReference type="EMBL" id="JAAEDH010000010">
    <property type="protein sequence ID" value="MBR0655493.1"/>
    <property type="molecule type" value="Genomic_DNA"/>
</dbReference>
<accession>A0AAF1JZ48</accession>
<reference evidence="1" key="2">
    <citation type="journal article" date="2021" name="Syst. Appl. Microbiol.">
        <title>Roseomonas hellenica sp. nov., isolated from roots of wild-growing Alkanna tinctoria.</title>
        <authorList>
            <person name="Rat A."/>
            <person name="Naranjo H.D."/>
            <person name="Lebbe L."/>
            <person name="Cnockaert M."/>
            <person name="Krigas N."/>
            <person name="Grigoriadou K."/>
            <person name="Maloupa E."/>
            <person name="Willems A."/>
        </authorList>
    </citation>
    <scope>NUCLEOTIDE SEQUENCE</scope>
    <source>
        <strain evidence="1">LMG 28251</strain>
    </source>
</reference>
<dbReference type="AlphaFoldDB" id="A0AAF1JZ48"/>
<dbReference type="Pfam" id="PF09929">
    <property type="entry name" value="DUF2161"/>
    <property type="match status" value="1"/>
</dbReference>
<dbReference type="InterPro" id="IPR018679">
    <property type="entry name" value="DUF2161"/>
</dbReference>
<keyword evidence="2" id="KW-1185">Reference proteome</keyword>
<comment type="caution">
    <text evidence="1">The sequence shown here is derived from an EMBL/GenBank/DDBJ whole genome shotgun (WGS) entry which is preliminary data.</text>
</comment>
<evidence type="ECO:0008006" key="3">
    <source>
        <dbReference type="Google" id="ProtNLM"/>
    </source>
</evidence>
<reference evidence="1" key="1">
    <citation type="submission" date="2020-01" db="EMBL/GenBank/DDBJ databases">
        <authorList>
            <person name="Rat A."/>
        </authorList>
    </citation>
    <scope>NUCLEOTIDE SEQUENCE</scope>
    <source>
        <strain evidence="1">LMG 28251</strain>
    </source>
</reference>
<sequence length="246" mass="27492">MPARTNRRSADQRETSLYAAVKRHLEALGFVAKGEICGCDIVAIRVEHAPFLVIVELKLSFTLELVLQAVDRLPMADEVWLAVRASTRGRDRDGRVQKLCRLLGFGLLRVSANTSRVEVIAEPGPYRPRSNERRRSRLLEEHRRRAGDPSQGGSTRQPIMTAYRQRALACAAQLRDGPQPVKALRSQTDDAAAILLRNVYGWFERERRGIYRLTEAGEAALERWTPETLMAAHSAIPPPAAPSGHL</sequence>
<evidence type="ECO:0000313" key="1">
    <source>
        <dbReference type="EMBL" id="MBR0655493.1"/>
    </source>
</evidence>
<evidence type="ECO:0000313" key="2">
    <source>
        <dbReference type="Proteomes" id="UP001196068"/>
    </source>
</evidence>